<organism evidence="1">
    <name type="scientific">Arundo donax</name>
    <name type="common">Giant reed</name>
    <name type="synonym">Donax arundinaceus</name>
    <dbReference type="NCBI Taxonomy" id="35708"/>
    <lineage>
        <taxon>Eukaryota</taxon>
        <taxon>Viridiplantae</taxon>
        <taxon>Streptophyta</taxon>
        <taxon>Embryophyta</taxon>
        <taxon>Tracheophyta</taxon>
        <taxon>Spermatophyta</taxon>
        <taxon>Magnoliopsida</taxon>
        <taxon>Liliopsida</taxon>
        <taxon>Poales</taxon>
        <taxon>Poaceae</taxon>
        <taxon>PACMAD clade</taxon>
        <taxon>Arundinoideae</taxon>
        <taxon>Arundineae</taxon>
        <taxon>Arundo</taxon>
    </lineage>
</organism>
<dbReference type="EMBL" id="GBRH01259236">
    <property type="protein sequence ID" value="JAD38659.1"/>
    <property type="molecule type" value="Transcribed_RNA"/>
</dbReference>
<sequence>MRCHIDKIDDMTELQGEREMRCFIQMKLGIDRLRDLKMPRHVH</sequence>
<protein>
    <submittedName>
        <fullName evidence="1">Uncharacterized protein</fullName>
    </submittedName>
</protein>
<reference evidence="1" key="2">
    <citation type="journal article" date="2015" name="Data Brief">
        <title>Shoot transcriptome of the giant reed, Arundo donax.</title>
        <authorList>
            <person name="Barrero R.A."/>
            <person name="Guerrero F.D."/>
            <person name="Moolhuijzen P."/>
            <person name="Goolsby J.A."/>
            <person name="Tidwell J."/>
            <person name="Bellgard S.E."/>
            <person name="Bellgard M.I."/>
        </authorList>
    </citation>
    <scope>NUCLEOTIDE SEQUENCE</scope>
    <source>
        <tissue evidence="1">Shoot tissue taken approximately 20 cm above the soil surface</tissue>
    </source>
</reference>
<proteinExistence type="predicted"/>
<dbReference type="AlphaFoldDB" id="A0A0A8ZH01"/>
<reference evidence="1" key="1">
    <citation type="submission" date="2014-09" db="EMBL/GenBank/DDBJ databases">
        <authorList>
            <person name="Magalhaes I.L.F."/>
            <person name="Oliveira U."/>
            <person name="Santos F.R."/>
            <person name="Vidigal T.H.D.A."/>
            <person name="Brescovit A.D."/>
            <person name="Santos A.J."/>
        </authorList>
    </citation>
    <scope>NUCLEOTIDE SEQUENCE</scope>
    <source>
        <tissue evidence="1">Shoot tissue taken approximately 20 cm above the soil surface</tissue>
    </source>
</reference>
<accession>A0A0A8ZH01</accession>
<evidence type="ECO:0000313" key="1">
    <source>
        <dbReference type="EMBL" id="JAD38659.1"/>
    </source>
</evidence>
<name>A0A0A8ZH01_ARUDO</name>